<dbReference type="PROSITE" id="PS00073">
    <property type="entry name" value="ACYL_COA_DH_2"/>
    <property type="match status" value="1"/>
</dbReference>
<dbReference type="GO" id="GO:0000062">
    <property type="term" value="F:fatty-acyl-CoA binding"/>
    <property type="evidence" value="ECO:0007669"/>
    <property type="project" value="TreeGrafter"/>
</dbReference>
<evidence type="ECO:0000256" key="2">
    <source>
        <dbReference type="ARBA" id="ARBA00009347"/>
    </source>
</evidence>
<evidence type="ECO:0000256" key="3">
    <source>
        <dbReference type="ARBA" id="ARBA00022630"/>
    </source>
</evidence>
<dbReference type="InterPro" id="IPR046373">
    <property type="entry name" value="Acyl-CoA_Oxase/DH_mid-dom_sf"/>
</dbReference>
<dbReference type="GO" id="GO:0046949">
    <property type="term" value="P:fatty-acyl-CoA biosynthetic process"/>
    <property type="evidence" value="ECO:0007669"/>
    <property type="project" value="TreeGrafter"/>
</dbReference>
<dbReference type="PANTHER" id="PTHR42807:SF1">
    <property type="entry name" value="GLUTARYL-COA DEHYDROGENASE, MITOCHONDRIAL"/>
    <property type="match status" value="1"/>
</dbReference>
<dbReference type="InterPro" id="IPR036250">
    <property type="entry name" value="AcylCo_DH-like_C"/>
</dbReference>
<dbReference type="Pfam" id="PF02771">
    <property type="entry name" value="Acyl-CoA_dh_N"/>
    <property type="match status" value="1"/>
</dbReference>
<dbReference type="PANTHER" id="PTHR42807">
    <property type="entry name" value="GLUTARYL-COA DEHYDROGENASE, MITOCHONDRIAL"/>
    <property type="match status" value="1"/>
</dbReference>
<dbReference type="InterPro" id="IPR052033">
    <property type="entry name" value="Glutaryl-CoA_DH_mitochondrial"/>
</dbReference>
<gene>
    <name evidence="15" type="ORF">ACPOL_3485</name>
</gene>
<feature type="domain" description="Acyl-CoA dehydrogenase/oxidase C-terminal" evidence="12">
    <location>
        <begin position="246"/>
        <end position="394"/>
    </location>
</feature>
<keyword evidence="5" id="KW-0809">Transit peptide</keyword>
<protein>
    <recommendedName>
        <fullName evidence="9">glutaryl-CoA dehydrogenase (ETF)</fullName>
        <ecNumber evidence="9">1.3.8.6</ecNumber>
    </recommendedName>
</protein>
<proteinExistence type="inferred from homology"/>
<dbReference type="Pfam" id="PF00441">
    <property type="entry name" value="Acyl-CoA_dh_1"/>
    <property type="match status" value="1"/>
</dbReference>
<comment type="pathway">
    <text evidence="7">Amino-acid metabolism; lysine degradation.</text>
</comment>
<comment type="similarity">
    <text evidence="2 11">Belongs to the acyl-CoA dehydrogenase family.</text>
</comment>
<feature type="domain" description="Acyl-CoA dehydrogenase/oxidase N-terminal" evidence="14">
    <location>
        <begin position="18"/>
        <end position="129"/>
    </location>
</feature>
<keyword evidence="3 11" id="KW-0285">Flavoprotein</keyword>
<dbReference type="Gene3D" id="2.40.110.10">
    <property type="entry name" value="Butyryl-CoA Dehydrogenase, subunit A, domain 2"/>
    <property type="match status" value="1"/>
</dbReference>
<evidence type="ECO:0000256" key="4">
    <source>
        <dbReference type="ARBA" id="ARBA00022827"/>
    </source>
</evidence>
<dbReference type="InterPro" id="IPR006089">
    <property type="entry name" value="Acyl-CoA_DH_CS"/>
</dbReference>
<comment type="pathway">
    <text evidence="8">Amino-acid metabolism; tryptophan metabolism.</text>
</comment>
<dbReference type="Gene3D" id="1.20.140.10">
    <property type="entry name" value="Butyryl-CoA Dehydrogenase, subunit A, domain 3"/>
    <property type="match status" value="1"/>
</dbReference>
<evidence type="ECO:0000256" key="8">
    <source>
        <dbReference type="ARBA" id="ARBA00037927"/>
    </source>
</evidence>
<keyword evidence="16" id="KW-1185">Reference proteome</keyword>
<dbReference type="AlphaFoldDB" id="A0A2Z5G175"/>
<dbReference type="InterPro" id="IPR009075">
    <property type="entry name" value="AcylCo_DH/oxidase_C"/>
</dbReference>
<keyword evidence="4 11" id="KW-0274">FAD</keyword>
<evidence type="ECO:0000313" key="15">
    <source>
        <dbReference type="EMBL" id="AXC12770.1"/>
    </source>
</evidence>
<accession>A0A2Z5G175</accession>
<evidence type="ECO:0000256" key="10">
    <source>
        <dbReference type="ARBA" id="ARBA00049493"/>
    </source>
</evidence>
<dbReference type="GO" id="GO:0004361">
    <property type="term" value="F:glutaryl-CoA dehydrogenase activity"/>
    <property type="evidence" value="ECO:0007669"/>
    <property type="project" value="UniProtKB-EC"/>
</dbReference>
<dbReference type="SUPFAM" id="SSF56645">
    <property type="entry name" value="Acyl-CoA dehydrogenase NM domain-like"/>
    <property type="match status" value="1"/>
</dbReference>
<dbReference type="InterPro" id="IPR037069">
    <property type="entry name" value="AcylCoA_DH/ox_N_sf"/>
</dbReference>
<name>A0A2Z5G175_9BACT</name>
<dbReference type="SUPFAM" id="SSF47203">
    <property type="entry name" value="Acyl-CoA dehydrogenase C-terminal domain-like"/>
    <property type="match status" value="1"/>
</dbReference>
<dbReference type="FunFam" id="1.10.540.10:FF:000002">
    <property type="entry name" value="Acyl-CoA dehydrogenase FadE19"/>
    <property type="match status" value="1"/>
</dbReference>
<evidence type="ECO:0000256" key="11">
    <source>
        <dbReference type="RuleBase" id="RU362125"/>
    </source>
</evidence>
<dbReference type="OrthoDB" id="105706at2"/>
<dbReference type="Proteomes" id="UP000253606">
    <property type="component" value="Chromosome"/>
</dbReference>
<dbReference type="Pfam" id="PF02770">
    <property type="entry name" value="Acyl-CoA_dh_M"/>
    <property type="match status" value="1"/>
</dbReference>
<dbReference type="KEGG" id="abas:ACPOL_3485"/>
<keyword evidence="6 11" id="KW-0560">Oxidoreductase</keyword>
<dbReference type="InterPro" id="IPR006091">
    <property type="entry name" value="Acyl-CoA_Oxase/DH_mid-dom"/>
</dbReference>
<evidence type="ECO:0000256" key="9">
    <source>
        <dbReference type="ARBA" id="ARBA00039033"/>
    </source>
</evidence>
<organism evidence="15 16">
    <name type="scientific">Acidisarcina polymorpha</name>
    <dbReference type="NCBI Taxonomy" id="2211140"/>
    <lineage>
        <taxon>Bacteria</taxon>
        <taxon>Pseudomonadati</taxon>
        <taxon>Acidobacteriota</taxon>
        <taxon>Terriglobia</taxon>
        <taxon>Terriglobales</taxon>
        <taxon>Acidobacteriaceae</taxon>
        <taxon>Acidisarcina</taxon>
    </lineage>
</organism>
<evidence type="ECO:0000259" key="14">
    <source>
        <dbReference type="Pfam" id="PF02771"/>
    </source>
</evidence>
<evidence type="ECO:0000259" key="13">
    <source>
        <dbReference type="Pfam" id="PF02770"/>
    </source>
</evidence>
<feature type="domain" description="Acyl-CoA oxidase/dehydrogenase middle" evidence="13">
    <location>
        <begin position="133"/>
        <end position="234"/>
    </location>
</feature>
<dbReference type="GO" id="GO:0050660">
    <property type="term" value="F:flavin adenine dinucleotide binding"/>
    <property type="evidence" value="ECO:0007669"/>
    <property type="project" value="InterPro"/>
</dbReference>
<dbReference type="EC" id="1.3.8.6" evidence="9"/>
<comment type="catalytic activity">
    <reaction evidence="10">
        <text>glutaryl-CoA + oxidized [electron-transfer flavoprotein] + 2 H(+) = (2E)-butenoyl-CoA + reduced [electron-transfer flavoprotein] + CO2</text>
        <dbReference type="Rhea" id="RHEA:13389"/>
        <dbReference type="Rhea" id="RHEA-COMP:10685"/>
        <dbReference type="Rhea" id="RHEA-COMP:10686"/>
        <dbReference type="ChEBI" id="CHEBI:15378"/>
        <dbReference type="ChEBI" id="CHEBI:16526"/>
        <dbReference type="ChEBI" id="CHEBI:57332"/>
        <dbReference type="ChEBI" id="CHEBI:57378"/>
        <dbReference type="ChEBI" id="CHEBI:57692"/>
        <dbReference type="ChEBI" id="CHEBI:58307"/>
        <dbReference type="EC" id="1.3.8.6"/>
    </reaction>
</comment>
<dbReference type="InterPro" id="IPR009100">
    <property type="entry name" value="AcylCoA_DH/oxidase_NM_dom_sf"/>
</dbReference>
<evidence type="ECO:0000259" key="12">
    <source>
        <dbReference type="Pfam" id="PF00441"/>
    </source>
</evidence>
<evidence type="ECO:0000256" key="6">
    <source>
        <dbReference type="ARBA" id="ARBA00023002"/>
    </source>
</evidence>
<dbReference type="EMBL" id="CP030840">
    <property type="protein sequence ID" value="AXC12770.1"/>
    <property type="molecule type" value="Genomic_DNA"/>
</dbReference>
<evidence type="ECO:0000256" key="1">
    <source>
        <dbReference type="ARBA" id="ARBA00001974"/>
    </source>
</evidence>
<dbReference type="Gene3D" id="1.10.540.10">
    <property type="entry name" value="Acyl-CoA dehydrogenase/oxidase, N-terminal domain"/>
    <property type="match status" value="1"/>
</dbReference>
<dbReference type="GO" id="GO:0033539">
    <property type="term" value="P:fatty acid beta-oxidation using acyl-CoA dehydrogenase"/>
    <property type="evidence" value="ECO:0007669"/>
    <property type="project" value="TreeGrafter"/>
</dbReference>
<sequence length="400" mass="44157">MAFKFKGVDFLSFDSLLSEDELLTRETAREFIEDNLIPIIEQCNRDGRFPRELIKPMGELGFFGATIEGYGCAGLSNVEYGLVTQELERGDSGVRSFVSVQSALVMYPINAFGSDEQKNYWLPQLATGEKLGCFGLTEPDFGSNPGGMRTRARKVGDEYVLNGEKMWITSGSIADVAVIWAKVEEEATGEDGAKDAQVRGFLVETDRPGFSAYDVHGKWSLRASITSGLSLQDVHIPASNLLPYTGGLKSPLMCLNQARYGISWGAIGAAMACYDTALQYSLLRKQFRDEPIASHQLVQEKLTWMISEISKAQLLALHVGRLKDQGKVGHQHISLAKRNNVWMALECARMARDILGGNGITDDYPIMRHMMNLESVKTYEGTHDIHALIIGQSITGVPAY</sequence>
<evidence type="ECO:0000256" key="7">
    <source>
        <dbReference type="ARBA" id="ARBA00037899"/>
    </source>
</evidence>
<evidence type="ECO:0000313" key="16">
    <source>
        <dbReference type="Proteomes" id="UP000253606"/>
    </source>
</evidence>
<dbReference type="InterPro" id="IPR013786">
    <property type="entry name" value="AcylCoA_DH/ox_N"/>
</dbReference>
<evidence type="ECO:0000256" key="5">
    <source>
        <dbReference type="ARBA" id="ARBA00022946"/>
    </source>
</evidence>
<reference evidence="15 16" key="1">
    <citation type="journal article" date="2018" name="Front. Microbiol.">
        <title>Hydrolytic Capabilities as a Key to Environmental Success: Chitinolytic and Cellulolytic Acidobacteria From Acidic Sub-arctic Soils and Boreal Peatlands.</title>
        <authorList>
            <person name="Belova S.E."/>
            <person name="Ravin N.V."/>
            <person name="Pankratov T.A."/>
            <person name="Rakitin A.L."/>
            <person name="Ivanova A.A."/>
            <person name="Beletsky A.V."/>
            <person name="Mardanov A.V."/>
            <person name="Sinninghe Damste J.S."/>
            <person name="Dedysh S.N."/>
        </authorList>
    </citation>
    <scope>NUCLEOTIDE SEQUENCE [LARGE SCALE GENOMIC DNA]</scope>
    <source>
        <strain evidence="15 16">SBC82</strain>
    </source>
</reference>
<dbReference type="RefSeq" id="WP_114207896.1">
    <property type="nucleotide sequence ID" value="NZ_CP030840.1"/>
</dbReference>
<comment type="cofactor">
    <cofactor evidence="1 11">
        <name>FAD</name>
        <dbReference type="ChEBI" id="CHEBI:57692"/>
    </cofactor>
</comment>